<accession>A0ABX0SI82</accession>
<evidence type="ECO:0000313" key="3">
    <source>
        <dbReference type="Proteomes" id="UP000749311"/>
    </source>
</evidence>
<dbReference type="Pfam" id="PF20058">
    <property type="entry name" value="DUF6457"/>
    <property type="match status" value="1"/>
</dbReference>
<gene>
    <name evidence="2" type="ORF">FB473_002800</name>
</gene>
<proteinExistence type="predicted"/>
<feature type="domain" description="DUF6457" evidence="1">
    <location>
        <begin position="6"/>
        <end position="90"/>
    </location>
</feature>
<reference evidence="2 3" key="1">
    <citation type="submission" date="2020-02" db="EMBL/GenBank/DDBJ databases">
        <title>Sequencing the genomes of 1000 actinobacteria strains.</title>
        <authorList>
            <person name="Klenk H.-P."/>
        </authorList>
    </citation>
    <scope>NUCLEOTIDE SEQUENCE [LARGE SCALE GENOMIC DNA]</scope>
    <source>
        <strain evidence="2 3">DSM 19609</strain>
    </source>
</reference>
<dbReference type="EMBL" id="JAAMOZ010000002">
    <property type="protein sequence ID" value="NIH58108.1"/>
    <property type="molecule type" value="Genomic_DNA"/>
</dbReference>
<organism evidence="2 3">
    <name type="scientific">Brooklawnia cerclae</name>
    <dbReference type="NCBI Taxonomy" id="349934"/>
    <lineage>
        <taxon>Bacteria</taxon>
        <taxon>Bacillati</taxon>
        <taxon>Actinomycetota</taxon>
        <taxon>Actinomycetes</taxon>
        <taxon>Propionibacteriales</taxon>
        <taxon>Propionibacteriaceae</taxon>
        <taxon>Brooklawnia</taxon>
    </lineage>
</organism>
<evidence type="ECO:0000259" key="1">
    <source>
        <dbReference type="Pfam" id="PF20058"/>
    </source>
</evidence>
<dbReference type="RefSeq" id="WP_167169831.1">
    <property type="nucleotide sequence ID" value="NZ_BAAAOO010000006.1"/>
</dbReference>
<comment type="caution">
    <text evidence="2">The sequence shown here is derived from an EMBL/GenBank/DDBJ whole genome shotgun (WGS) entry which is preliminary data.</text>
</comment>
<protein>
    <recommendedName>
        <fullName evidence="1">DUF6457 domain-containing protein</fullName>
    </recommendedName>
</protein>
<name>A0ABX0SI82_9ACTN</name>
<keyword evidence="3" id="KW-1185">Reference proteome</keyword>
<sequence length="92" mass="9546">MDEPEKMAQMNAWLDEVCEALGVHRADLAAVTPAVLGLVSQVAHGPSRPAGPLTAMAVGIAASRADGDFVPAVEDAIGKLQPLLAPYRDNAK</sequence>
<dbReference type="InterPro" id="IPR045598">
    <property type="entry name" value="DUF6457"/>
</dbReference>
<evidence type="ECO:0000313" key="2">
    <source>
        <dbReference type="EMBL" id="NIH58108.1"/>
    </source>
</evidence>
<dbReference type="Proteomes" id="UP000749311">
    <property type="component" value="Unassembled WGS sequence"/>
</dbReference>